<dbReference type="InterPro" id="IPR050639">
    <property type="entry name" value="SSR_resolvase"/>
</dbReference>
<dbReference type="PROSITE" id="PS51736">
    <property type="entry name" value="RECOMBINASES_3"/>
    <property type="match status" value="1"/>
</dbReference>
<organism evidence="7 8">
    <name type="scientific">Fulvimarina manganoxydans</name>
    <dbReference type="NCBI Taxonomy" id="937218"/>
    <lineage>
        <taxon>Bacteria</taxon>
        <taxon>Pseudomonadati</taxon>
        <taxon>Pseudomonadota</taxon>
        <taxon>Alphaproteobacteria</taxon>
        <taxon>Hyphomicrobiales</taxon>
        <taxon>Aurantimonadaceae</taxon>
        <taxon>Fulvimarina</taxon>
    </lineage>
</organism>
<dbReference type="Pfam" id="PF02796">
    <property type="entry name" value="HTH_7"/>
    <property type="match status" value="1"/>
</dbReference>
<dbReference type="SUPFAM" id="SSF53041">
    <property type="entry name" value="Resolvase-like"/>
    <property type="match status" value="1"/>
</dbReference>
<proteinExistence type="inferred from homology"/>
<evidence type="ECO:0000256" key="5">
    <source>
        <dbReference type="PIRSR" id="PIRSR606118-50"/>
    </source>
</evidence>
<dbReference type="GO" id="GO:0003677">
    <property type="term" value="F:DNA binding"/>
    <property type="evidence" value="ECO:0007669"/>
    <property type="project" value="UniProtKB-KW"/>
</dbReference>
<evidence type="ECO:0000313" key="7">
    <source>
        <dbReference type="EMBL" id="SMD06902.1"/>
    </source>
</evidence>
<evidence type="ECO:0000256" key="2">
    <source>
        <dbReference type="ARBA" id="ARBA00022908"/>
    </source>
</evidence>
<dbReference type="AlphaFoldDB" id="A0A1W2EBZ0"/>
<keyword evidence="4" id="KW-0233">DNA recombination</keyword>
<reference evidence="7 8" key="1">
    <citation type="submission" date="2017-04" db="EMBL/GenBank/DDBJ databases">
        <authorList>
            <person name="Afonso C.L."/>
            <person name="Miller P.J."/>
            <person name="Scott M.A."/>
            <person name="Spackman E."/>
            <person name="Goraichik I."/>
            <person name="Dimitrov K.M."/>
            <person name="Suarez D.L."/>
            <person name="Swayne D.E."/>
        </authorList>
    </citation>
    <scope>NUCLEOTIDE SEQUENCE [LARGE SCALE GENOMIC DNA]</scope>
    <source>
        <strain evidence="7 8">CGMCC 1.10972</strain>
    </source>
</reference>
<dbReference type="RefSeq" id="WP_084412096.1">
    <property type="nucleotide sequence ID" value="NZ_FWXR01000023.1"/>
</dbReference>
<sequence>MLIGYARTSTLEQEAGLEAQVRDLTALGCERVFQEQVSSVGERVALEAAISFTRSGDTLVVTKLDRLARSVVHMGEIVERLKAKGVALRIEAMNIDTSTPTGALMLNVMASVAQFEREMMLERQREGIAKAKAAGAYKGRKPTARVRADEVRSLASEGLSMGQIASRLGIGKGSVHRILSDTPTSNGASSATHGG</sequence>
<evidence type="ECO:0000313" key="8">
    <source>
        <dbReference type="Proteomes" id="UP000192656"/>
    </source>
</evidence>
<evidence type="ECO:0000256" key="3">
    <source>
        <dbReference type="ARBA" id="ARBA00023125"/>
    </source>
</evidence>
<evidence type="ECO:0000256" key="1">
    <source>
        <dbReference type="ARBA" id="ARBA00009913"/>
    </source>
</evidence>
<comment type="similarity">
    <text evidence="1">Belongs to the site-specific recombinase resolvase family.</text>
</comment>
<dbReference type="GO" id="GO:0000150">
    <property type="term" value="F:DNA strand exchange activity"/>
    <property type="evidence" value="ECO:0007669"/>
    <property type="project" value="InterPro"/>
</dbReference>
<keyword evidence="8" id="KW-1185">Reference proteome</keyword>
<dbReference type="Gene3D" id="1.10.10.60">
    <property type="entry name" value="Homeodomain-like"/>
    <property type="match status" value="1"/>
</dbReference>
<dbReference type="InterPro" id="IPR006118">
    <property type="entry name" value="Recombinase_CS"/>
</dbReference>
<feature type="domain" description="Resolvase/invertase-type recombinase catalytic" evidence="6">
    <location>
        <begin position="1"/>
        <end position="135"/>
    </location>
</feature>
<dbReference type="Gene3D" id="3.40.50.1390">
    <property type="entry name" value="Resolvase, N-terminal catalytic domain"/>
    <property type="match status" value="1"/>
</dbReference>
<evidence type="ECO:0000256" key="4">
    <source>
        <dbReference type="ARBA" id="ARBA00023172"/>
    </source>
</evidence>
<feature type="active site" description="O-(5'-phospho-DNA)-serine intermediate" evidence="5">
    <location>
        <position position="9"/>
    </location>
</feature>
<evidence type="ECO:0000259" key="6">
    <source>
        <dbReference type="PROSITE" id="PS51736"/>
    </source>
</evidence>
<dbReference type="Proteomes" id="UP000192656">
    <property type="component" value="Unassembled WGS sequence"/>
</dbReference>
<dbReference type="InterPro" id="IPR036162">
    <property type="entry name" value="Resolvase-like_N_sf"/>
</dbReference>
<protein>
    <submittedName>
        <fullName evidence="7">Site-specific DNA recombinase</fullName>
    </submittedName>
</protein>
<dbReference type="STRING" id="937218.SAMN06297251_12339"/>
<dbReference type="PANTHER" id="PTHR30461:SF26">
    <property type="entry name" value="RESOLVASE HOMOLOG YNEB"/>
    <property type="match status" value="1"/>
</dbReference>
<dbReference type="Pfam" id="PF00239">
    <property type="entry name" value="Resolvase"/>
    <property type="match status" value="1"/>
</dbReference>
<dbReference type="InterPro" id="IPR006120">
    <property type="entry name" value="Resolvase_HTH_dom"/>
</dbReference>
<dbReference type="InterPro" id="IPR006119">
    <property type="entry name" value="Resolv_N"/>
</dbReference>
<dbReference type="EMBL" id="FWXR01000023">
    <property type="protein sequence ID" value="SMD06902.1"/>
    <property type="molecule type" value="Genomic_DNA"/>
</dbReference>
<dbReference type="PROSITE" id="PS00398">
    <property type="entry name" value="RECOMBINASES_2"/>
    <property type="match status" value="1"/>
</dbReference>
<gene>
    <name evidence="7" type="ORF">SAMN06297251_12339</name>
</gene>
<keyword evidence="2" id="KW-0229">DNA integration</keyword>
<dbReference type="GO" id="GO:0015074">
    <property type="term" value="P:DNA integration"/>
    <property type="evidence" value="ECO:0007669"/>
    <property type="project" value="UniProtKB-KW"/>
</dbReference>
<accession>A0A1W2EBZ0</accession>
<keyword evidence="3" id="KW-0238">DNA-binding</keyword>
<dbReference type="OrthoDB" id="9800103at2"/>
<name>A0A1W2EBZ0_9HYPH</name>
<dbReference type="PANTHER" id="PTHR30461">
    <property type="entry name" value="DNA-INVERTASE FROM LAMBDOID PROPHAGE"/>
    <property type="match status" value="1"/>
</dbReference>
<dbReference type="SMART" id="SM00857">
    <property type="entry name" value="Resolvase"/>
    <property type="match status" value="1"/>
</dbReference>
<dbReference type="CDD" id="cd03768">
    <property type="entry name" value="SR_ResInv"/>
    <property type="match status" value="1"/>
</dbReference>